<evidence type="ECO:0000313" key="8">
    <source>
        <dbReference type="EMBL" id="MBI6564004.1"/>
    </source>
</evidence>
<evidence type="ECO:0000256" key="3">
    <source>
        <dbReference type="ARBA" id="ARBA00022692"/>
    </source>
</evidence>
<evidence type="ECO:0000256" key="1">
    <source>
        <dbReference type="ARBA" id="ARBA00004167"/>
    </source>
</evidence>
<dbReference type="InterPro" id="IPR050710">
    <property type="entry name" value="Band7/mec-2_domain"/>
</dbReference>
<dbReference type="Pfam" id="PF01145">
    <property type="entry name" value="Band_7"/>
    <property type="match status" value="1"/>
</dbReference>
<comment type="subcellular location">
    <subcellularLocation>
        <location evidence="1">Membrane</location>
        <topology evidence="1">Single-pass membrane protein</topology>
    </subcellularLocation>
</comment>
<evidence type="ECO:0000256" key="5">
    <source>
        <dbReference type="ARBA" id="ARBA00023136"/>
    </source>
</evidence>
<sequence length="184" mass="20369">MALRDISESVMREVVGDRTVDEVLTIGRQEVEANAQAKMQEVVNLYQMGLRIDQVQLKNVNPPKSMHASFDEVNEAQQERERMINVARGEYNKAIPKAKGTADRAIQAAEGYTTQRVNQAEGDTAKFDALLAEYVKAPGVTKRRLYLEAMSSVLPKARTKVVIDDKAASVLPLLQLNAAKGAER</sequence>
<accession>A0ABS0UEM1</accession>
<dbReference type="Proteomes" id="UP000648914">
    <property type="component" value="Unassembled WGS sequence"/>
</dbReference>
<comment type="subunit">
    <text evidence="6">HflC and HflK may interact to form a multimeric complex.</text>
</comment>
<dbReference type="Gene3D" id="3.30.479.30">
    <property type="entry name" value="Band 7 domain"/>
    <property type="match status" value="1"/>
</dbReference>
<dbReference type="SUPFAM" id="SSF117892">
    <property type="entry name" value="Band 7/SPFH domain"/>
    <property type="match status" value="1"/>
</dbReference>
<evidence type="ECO:0000256" key="6">
    <source>
        <dbReference type="RuleBase" id="RU364113"/>
    </source>
</evidence>
<dbReference type="GO" id="GO:0008233">
    <property type="term" value="F:peptidase activity"/>
    <property type="evidence" value="ECO:0007669"/>
    <property type="project" value="UniProtKB-KW"/>
</dbReference>
<keyword evidence="8" id="KW-0378">Hydrolase</keyword>
<dbReference type="InterPro" id="IPR036013">
    <property type="entry name" value="Band_7/SPFH_dom_sf"/>
</dbReference>
<dbReference type="PANTHER" id="PTHR43327:SF2">
    <property type="entry name" value="MODULATOR OF FTSH PROTEASE HFLK"/>
    <property type="match status" value="1"/>
</dbReference>
<comment type="caution">
    <text evidence="8">The sequence shown here is derived from an EMBL/GenBank/DDBJ whole genome shotgun (WGS) entry which is preliminary data.</text>
</comment>
<evidence type="ECO:0000313" key="9">
    <source>
        <dbReference type="Proteomes" id="UP000648914"/>
    </source>
</evidence>
<gene>
    <name evidence="8" type="primary">hflK</name>
    <name evidence="8" type="ORF">YA0852_07840</name>
</gene>
<proteinExistence type="inferred from homology"/>
<comment type="similarity">
    <text evidence="2 6">Belongs to the band 7/mec-2 family. HflK subfamily.</text>
</comment>
<protein>
    <recommendedName>
        <fullName evidence="6">Protein HflK</fullName>
    </recommendedName>
</protein>
<comment type="function">
    <text evidence="6">HflC and HflK could encode or regulate a protease.</text>
</comment>
<dbReference type="PANTHER" id="PTHR43327">
    <property type="entry name" value="STOMATIN-LIKE PROTEIN 2, MITOCHONDRIAL"/>
    <property type="match status" value="1"/>
</dbReference>
<evidence type="ECO:0000256" key="2">
    <source>
        <dbReference type="ARBA" id="ARBA00006971"/>
    </source>
</evidence>
<dbReference type="GO" id="GO:0006508">
    <property type="term" value="P:proteolysis"/>
    <property type="evidence" value="ECO:0007669"/>
    <property type="project" value="UniProtKB-KW"/>
</dbReference>
<feature type="domain" description="Band 7" evidence="7">
    <location>
        <begin position="3"/>
        <end position="90"/>
    </location>
</feature>
<reference evidence="8 9" key="1">
    <citation type="submission" date="2020-12" db="EMBL/GenBank/DDBJ databases">
        <title>Comparative genomic insights into the epidemiology and virulence of plant pathogenic Pseudomonads from Turkey.</title>
        <authorList>
            <person name="Dillon M."/>
            <person name="Ruiz-Bedoya T."/>
            <person name="Bendalovic-Torma C."/>
            <person name="Guttman K.M."/>
            <person name="Kwak H."/>
            <person name="Middleton M.A."/>
            <person name="Wang P.W."/>
            <person name="Horuz S."/>
            <person name="Aysan Y."/>
            <person name="Guttman D.S."/>
        </authorList>
    </citation>
    <scope>NUCLEOTIDE SEQUENCE [LARGE SCALE GENOMIC DNA]</scope>
    <source>
        <strain evidence="8 9">S5_IA_2b</strain>
    </source>
</reference>
<evidence type="ECO:0000256" key="4">
    <source>
        <dbReference type="ARBA" id="ARBA00022989"/>
    </source>
</evidence>
<keyword evidence="3" id="KW-0812">Transmembrane</keyword>
<keyword evidence="5" id="KW-0472">Membrane</keyword>
<organism evidence="8 9">
    <name type="scientific">Pseudomonas synxantha</name>
    <dbReference type="NCBI Taxonomy" id="47883"/>
    <lineage>
        <taxon>Bacteria</taxon>
        <taxon>Pseudomonadati</taxon>
        <taxon>Pseudomonadota</taxon>
        <taxon>Gammaproteobacteria</taxon>
        <taxon>Pseudomonadales</taxon>
        <taxon>Pseudomonadaceae</taxon>
        <taxon>Pseudomonas</taxon>
    </lineage>
</organism>
<dbReference type="EMBL" id="JAEILG010000013">
    <property type="protein sequence ID" value="MBI6564004.1"/>
    <property type="molecule type" value="Genomic_DNA"/>
</dbReference>
<keyword evidence="4" id="KW-1133">Transmembrane helix</keyword>
<dbReference type="NCBIfam" id="TIGR01933">
    <property type="entry name" value="hflK"/>
    <property type="match status" value="1"/>
</dbReference>
<dbReference type="InterPro" id="IPR010201">
    <property type="entry name" value="HflK"/>
</dbReference>
<keyword evidence="9" id="KW-1185">Reference proteome</keyword>
<name>A0ABS0UEM1_9PSED</name>
<dbReference type="InterPro" id="IPR001107">
    <property type="entry name" value="Band_7"/>
</dbReference>
<evidence type="ECO:0000259" key="7">
    <source>
        <dbReference type="Pfam" id="PF01145"/>
    </source>
</evidence>
<keyword evidence="8" id="KW-0645">Protease</keyword>
<dbReference type="CDD" id="cd03404">
    <property type="entry name" value="SPFH_HflK"/>
    <property type="match status" value="1"/>
</dbReference>